<organism evidence="6 7">
    <name type="scientific">Labedella phragmitis</name>
    <dbReference type="NCBI Taxonomy" id="2498849"/>
    <lineage>
        <taxon>Bacteria</taxon>
        <taxon>Bacillati</taxon>
        <taxon>Actinomycetota</taxon>
        <taxon>Actinomycetes</taxon>
        <taxon>Micrococcales</taxon>
        <taxon>Microbacteriaceae</taxon>
        <taxon>Labedella</taxon>
    </lineage>
</organism>
<dbReference type="EMBL" id="RZNB01000001">
    <property type="protein sequence ID" value="RWZ52416.1"/>
    <property type="molecule type" value="Genomic_DNA"/>
</dbReference>
<reference evidence="6 7" key="1">
    <citation type="submission" date="2018-12" db="EMBL/GenBank/DDBJ databases">
        <authorList>
            <person name="Li F."/>
        </authorList>
    </citation>
    <scope>NUCLEOTIDE SEQUENCE [LARGE SCALE GENOMIC DNA]</scope>
    <source>
        <strain evidence="6 7">11W25H-1</strain>
    </source>
</reference>
<evidence type="ECO:0000313" key="7">
    <source>
        <dbReference type="Proteomes" id="UP000288547"/>
    </source>
</evidence>
<feature type="domain" description="HTH arsR-type" evidence="5">
    <location>
        <begin position="7"/>
        <end position="102"/>
    </location>
</feature>
<dbReference type="InterPro" id="IPR001845">
    <property type="entry name" value="HTH_ArsR_DNA-bd_dom"/>
</dbReference>
<evidence type="ECO:0000313" key="6">
    <source>
        <dbReference type="EMBL" id="RWZ52416.1"/>
    </source>
</evidence>
<evidence type="ECO:0000259" key="5">
    <source>
        <dbReference type="PROSITE" id="PS50987"/>
    </source>
</evidence>
<evidence type="ECO:0000256" key="2">
    <source>
        <dbReference type="ARBA" id="ARBA00023125"/>
    </source>
</evidence>
<gene>
    <name evidence="6" type="ORF">ELQ90_00150</name>
</gene>
<feature type="region of interest" description="Disordered" evidence="4">
    <location>
        <begin position="117"/>
        <end position="152"/>
    </location>
</feature>
<evidence type="ECO:0000256" key="1">
    <source>
        <dbReference type="ARBA" id="ARBA00023015"/>
    </source>
</evidence>
<dbReference type="RefSeq" id="WP_128493259.1">
    <property type="nucleotide sequence ID" value="NZ_RZNB01000001.1"/>
</dbReference>
<evidence type="ECO:0000256" key="3">
    <source>
        <dbReference type="ARBA" id="ARBA00023163"/>
    </source>
</evidence>
<dbReference type="InterPro" id="IPR036388">
    <property type="entry name" value="WH-like_DNA-bd_sf"/>
</dbReference>
<dbReference type="Gene3D" id="1.10.10.10">
    <property type="entry name" value="Winged helix-like DNA-binding domain superfamily/Winged helix DNA-binding domain"/>
    <property type="match status" value="1"/>
</dbReference>
<dbReference type="PROSITE" id="PS50987">
    <property type="entry name" value="HTH_ARSR_2"/>
    <property type="match status" value="1"/>
</dbReference>
<proteinExistence type="predicted"/>
<evidence type="ECO:0000256" key="4">
    <source>
        <dbReference type="SAM" id="MobiDB-lite"/>
    </source>
</evidence>
<name>A0A444PX11_9MICO</name>
<keyword evidence="7" id="KW-1185">Reference proteome</keyword>
<dbReference type="Pfam" id="PF12840">
    <property type="entry name" value="HTH_20"/>
    <property type="match status" value="1"/>
</dbReference>
<dbReference type="NCBIfam" id="NF033788">
    <property type="entry name" value="HTH_metalloreg"/>
    <property type="match status" value="1"/>
</dbReference>
<accession>A0A444PX11</accession>
<keyword evidence="2" id="KW-0238">DNA-binding</keyword>
<dbReference type="CDD" id="cd00090">
    <property type="entry name" value="HTH_ARSR"/>
    <property type="match status" value="1"/>
</dbReference>
<dbReference type="InterPro" id="IPR011991">
    <property type="entry name" value="ArsR-like_HTH"/>
</dbReference>
<comment type="caution">
    <text evidence="6">The sequence shown here is derived from an EMBL/GenBank/DDBJ whole genome shotgun (WGS) entry which is preliminary data.</text>
</comment>
<dbReference type="SMART" id="SM00418">
    <property type="entry name" value="HTH_ARSR"/>
    <property type="match status" value="1"/>
</dbReference>
<dbReference type="OrthoDB" id="194599at2"/>
<dbReference type="PRINTS" id="PR00778">
    <property type="entry name" value="HTHARSR"/>
</dbReference>
<keyword evidence="3" id="KW-0804">Transcription</keyword>
<dbReference type="Proteomes" id="UP000288547">
    <property type="component" value="Unassembled WGS sequence"/>
</dbReference>
<dbReference type="AlphaFoldDB" id="A0A444PX11"/>
<dbReference type="GO" id="GO:0003677">
    <property type="term" value="F:DNA binding"/>
    <property type="evidence" value="ECO:0007669"/>
    <property type="project" value="UniProtKB-KW"/>
</dbReference>
<dbReference type="InterPro" id="IPR051011">
    <property type="entry name" value="Metal_resp_trans_reg"/>
</dbReference>
<dbReference type="SUPFAM" id="SSF46785">
    <property type="entry name" value="Winged helix' DNA-binding domain"/>
    <property type="match status" value="1"/>
</dbReference>
<dbReference type="PANTHER" id="PTHR43132">
    <property type="entry name" value="ARSENICAL RESISTANCE OPERON REPRESSOR ARSR-RELATED"/>
    <property type="match status" value="1"/>
</dbReference>
<dbReference type="GO" id="GO:0003700">
    <property type="term" value="F:DNA-binding transcription factor activity"/>
    <property type="evidence" value="ECO:0007669"/>
    <property type="project" value="InterPro"/>
</dbReference>
<sequence>MTTGADPHQPHYEVMADVFKSLGHPMRIRILEMLTASEEVPVSEFLEELGVEPSHLSHQLSVLRRQRLITAERHGNQVSYRLRATEVADILAVGRTLLGSMATRVGDFLQAATDLPELHRSGERASQPEPSDAALTPDSGAGASVRGSEPVA</sequence>
<keyword evidence="1" id="KW-0805">Transcription regulation</keyword>
<dbReference type="InterPro" id="IPR036390">
    <property type="entry name" value="WH_DNA-bd_sf"/>
</dbReference>
<protein>
    <submittedName>
        <fullName evidence="6">Transcriptional regulator</fullName>
    </submittedName>
</protein>
<dbReference type="PANTHER" id="PTHR43132:SF2">
    <property type="entry name" value="ARSENICAL RESISTANCE OPERON REPRESSOR ARSR-RELATED"/>
    <property type="match status" value="1"/>
</dbReference>